<name>A0ACB7ER33_NIBAL</name>
<organism evidence="1 2">
    <name type="scientific">Nibea albiflora</name>
    <name type="common">Yellow drum</name>
    <name type="synonym">Corvina albiflora</name>
    <dbReference type="NCBI Taxonomy" id="240163"/>
    <lineage>
        <taxon>Eukaryota</taxon>
        <taxon>Metazoa</taxon>
        <taxon>Chordata</taxon>
        <taxon>Craniata</taxon>
        <taxon>Vertebrata</taxon>
        <taxon>Euteleostomi</taxon>
        <taxon>Actinopterygii</taxon>
        <taxon>Neopterygii</taxon>
        <taxon>Teleostei</taxon>
        <taxon>Neoteleostei</taxon>
        <taxon>Acanthomorphata</taxon>
        <taxon>Eupercaria</taxon>
        <taxon>Sciaenidae</taxon>
        <taxon>Nibea</taxon>
    </lineage>
</organism>
<evidence type="ECO:0000313" key="2">
    <source>
        <dbReference type="Proteomes" id="UP000805704"/>
    </source>
</evidence>
<proteinExistence type="predicted"/>
<protein>
    <submittedName>
        <fullName evidence="1">Uncharacterized protein</fullName>
    </submittedName>
</protein>
<sequence length="125" mass="13394">MTAARLGSAQFGSARLGLARPGPARPGRLQLHPLLLQAPQLQRRSWRLQGRGTAAELGLRSVSSRSAAIALEVRLGSDSVLCRRTAAAFHLPFSRQKGRGCRKEGGKEENARGALGNVVHIQEHG</sequence>
<dbReference type="Proteomes" id="UP000805704">
    <property type="component" value="Chromosome 4"/>
</dbReference>
<accession>A0ACB7ER33</accession>
<reference evidence="1" key="1">
    <citation type="submission" date="2020-04" db="EMBL/GenBank/DDBJ databases">
        <title>A chromosome-scale assembly and high-density genetic map of the yellow drum (Nibea albiflora) genome.</title>
        <authorList>
            <person name="Xu D."/>
            <person name="Zhang W."/>
            <person name="Chen R."/>
            <person name="Tan P."/>
            <person name="Wang L."/>
            <person name="Song H."/>
            <person name="Tian L."/>
            <person name="Zhu Q."/>
            <person name="Wang B."/>
        </authorList>
    </citation>
    <scope>NUCLEOTIDE SEQUENCE</scope>
    <source>
        <strain evidence="1">ZJHYS-2018</strain>
    </source>
</reference>
<evidence type="ECO:0000313" key="1">
    <source>
        <dbReference type="EMBL" id="KAG8003306.1"/>
    </source>
</evidence>
<gene>
    <name evidence="1" type="ORF">GBF38_018297</name>
</gene>
<dbReference type="EMBL" id="CM024792">
    <property type="protein sequence ID" value="KAG8003306.1"/>
    <property type="molecule type" value="Genomic_DNA"/>
</dbReference>
<comment type="caution">
    <text evidence="1">The sequence shown here is derived from an EMBL/GenBank/DDBJ whole genome shotgun (WGS) entry which is preliminary data.</text>
</comment>
<keyword evidence="2" id="KW-1185">Reference proteome</keyword>